<accession>A0A0D5Y797</accession>
<dbReference type="EMBL" id="CP011110">
    <property type="protein sequence ID" value="AKA26894.1"/>
    <property type="molecule type" value="Genomic_DNA"/>
</dbReference>
<gene>
    <name evidence="1" type="ORF">PCL1606_54500</name>
</gene>
<organism evidence="1 2">
    <name type="scientific">Pseudomonas chlororaphis</name>
    <dbReference type="NCBI Taxonomy" id="587753"/>
    <lineage>
        <taxon>Bacteria</taxon>
        <taxon>Pseudomonadati</taxon>
        <taxon>Pseudomonadota</taxon>
        <taxon>Gammaproteobacteria</taxon>
        <taxon>Pseudomonadales</taxon>
        <taxon>Pseudomonadaceae</taxon>
        <taxon>Pseudomonas</taxon>
    </lineage>
</organism>
<dbReference type="PATRIC" id="fig|587753.10.peg.5441"/>
<dbReference type="AlphaFoldDB" id="A0A0D5Y797"/>
<evidence type="ECO:0000313" key="1">
    <source>
        <dbReference type="EMBL" id="AKA26894.1"/>
    </source>
</evidence>
<sequence length="39" mass="4618">MAHQKKAPHGQWICFCRCTRRLCRLDRERARSCMAGKVL</sequence>
<evidence type="ECO:0000313" key="2">
    <source>
        <dbReference type="Proteomes" id="UP000032748"/>
    </source>
</evidence>
<dbReference type="Proteomes" id="UP000032748">
    <property type="component" value="Chromosome"/>
</dbReference>
<dbReference type="KEGG" id="pcz:PCL1606_54500"/>
<name>A0A0D5Y797_9PSED</name>
<proteinExistence type="predicted"/>
<reference evidence="1 2" key="1">
    <citation type="journal article" date="2015" name="Mol. Plant Microbe Interact.">
        <title>Comparative Genomic Analysis of Pseudomonas chlororaphis PCL1606 Reveals New Insight into Antifungal Compounds Involved in Biocontrol.</title>
        <authorList>
            <person name="Calderon C.E."/>
            <person name="Ramos C."/>
            <person name="de Vicente A."/>
            <person name="Cazorla F.M."/>
        </authorList>
    </citation>
    <scope>NUCLEOTIDE SEQUENCE [LARGE SCALE GENOMIC DNA]</scope>
    <source>
        <strain evidence="1 2">PCL1606</strain>
    </source>
</reference>
<protein>
    <submittedName>
        <fullName evidence="1">Uncharacterized protein</fullName>
    </submittedName>
</protein>